<name>A0A0F8ZJI8_9ZZZZ</name>
<feature type="non-terminal residue" evidence="1">
    <location>
        <position position="1"/>
    </location>
</feature>
<evidence type="ECO:0000313" key="1">
    <source>
        <dbReference type="EMBL" id="KKK93963.1"/>
    </source>
</evidence>
<comment type="caution">
    <text evidence="1">The sequence shown here is derived from an EMBL/GenBank/DDBJ whole genome shotgun (WGS) entry which is preliminary data.</text>
</comment>
<gene>
    <name evidence="1" type="ORF">LCGC14_2687580</name>
</gene>
<accession>A0A0F8ZJI8</accession>
<dbReference type="EMBL" id="LAZR01047546">
    <property type="protein sequence ID" value="KKK93963.1"/>
    <property type="molecule type" value="Genomic_DNA"/>
</dbReference>
<sequence>NITTRVDPKFKKEMIEIKEARIKNRLDKKKKE</sequence>
<dbReference type="AlphaFoldDB" id="A0A0F8ZJI8"/>
<organism evidence="1">
    <name type="scientific">marine sediment metagenome</name>
    <dbReference type="NCBI Taxonomy" id="412755"/>
    <lineage>
        <taxon>unclassified sequences</taxon>
        <taxon>metagenomes</taxon>
        <taxon>ecological metagenomes</taxon>
    </lineage>
</organism>
<reference evidence="1" key="1">
    <citation type="journal article" date="2015" name="Nature">
        <title>Complex archaea that bridge the gap between prokaryotes and eukaryotes.</title>
        <authorList>
            <person name="Spang A."/>
            <person name="Saw J.H."/>
            <person name="Jorgensen S.L."/>
            <person name="Zaremba-Niedzwiedzka K."/>
            <person name="Martijn J."/>
            <person name="Lind A.E."/>
            <person name="van Eijk R."/>
            <person name="Schleper C."/>
            <person name="Guy L."/>
            <person name="Ettema T.J."/>
        </authorList>
    </citation>
    <scope>NUCLEOTIDE SEQUENCE</scope>
</reference>
<proteinExistence type="predicted"/>
<protein>
    <submittedName>
        <fullName evidence="1">Uncharacterized protein</fullName>
    </submittedName>
</protein>